<proteinExistence type="predicted"/>
<keyword evidence="2" id="KW-1185">Reference proteome</keyword>
<gene>
    <name evidence="1" type="ORF">TrLO_g8914</name>
</gene>
<dbReference type="EMBL" id="BRXW01000563">
    <property type="protein sequence ID" value="GMH66676.1"/>
    <property type="molecule type" value="Genomic_DNA"/>
</dbReference>
<evidence type="ECO:0000313" key="1">
    <source>
        <dbReference type="EMBL" id="GMH66676.1"/>
    </source>
</evidence>
<organism evidence="1 2">
    <name type="scientific">Triparma laevis f. longispina</name>
    <dbReference type="NCBI Taxonomy" id="1714387"/>
    <lineage>
        <taxon>Eukaryota</taxon>
        <taxon>Sar</taxon>
        <taxon>Stramenopiles</taxon>
        <taxon>Ochrophyta</taxon>
        <taxon>Bolidophyceae</taxon>
        <taxon>Parmales</taxon>
        <taxon>Triparmaceae</taxon>
        <taxon>Triparma</taxon>
    </lineage>
</organism>
<name>A0A9W7A9M9_9STRA</name>
<evidence type="ECO:0000313" key="2">
    <source>
        <dbReference type="Proteomes" id="UP001165122"/>
    </source>
</evidence>
<accession>A0A9W7A9M9</accession>
<reference evidence="2" key="1">
    <citation type="journal article" date="2023" name="Commun. Biol.">
        <title>Genome analysis of Parmales, the sister group of diatoms, reveals the evolutionary specialization of diatoms from phago-mixotrophs to photoautotrophs.</title>
        <authorList>
            <person name="Ban H."/>
            <person name="Sato S."/>
            <person name="Yoshikawa S."/>
            <person name="Yamada K."/>
            <person name="Nakamura Y."/>
            <person name="Ichinomiya M."/>
            <person name="Sato N."/>
            <person name="Blanc-Mathieu R."/>
            <person name="Endo H."/>
            <person name="Kuwata A."/>
            <person name="Ogata H."/>
        </authorList>
    </citation>
    <scope>NUCLEOTIDE SEQUENCE [LARGE SCALE GENOMIC DNA]</scope>
    <source>
        <strain evidence="2">NIES 3700</strain>
    </source>
</reference>
<dbReference type="AlphaFoldDB" id="A0A9W7A9M9"/>
<sequence>METGPGLSPMQMPPFAEVEFLVVLKPGLEPEACEGSTVTVDLLPPYTLMPGASEIAKEFIVGLGVETAAYWNLSSKWCG</sequence>
<comment type="caution">
    <text evidence="1">The sequence shown here is derived from an EMBL/GenBank/DDBJ whole genome shotgun (WGS) entry which is preliminary data.</text>
</comment>
<dbReference type="Proteomes" id="UP001165122">
    <property type="component" value="Unassembled WGS sequence"/>
</dbReference>
<protein>
    <submittedName>
        <fullName evidence="1">Uncharacterized protein</fullName>
    </submittedName>
</protein>